<dbReference type="InterPro" id="IPR016024">
    <property type="entry name" value="ARM-type_fold"/>
</dbReference>
<comment type="caution">
    <text evidence="3">The sequence shown here is derived from an EMBL/GenBank/DDBJ whole genome shotgun (WGS) entry which is preliminary data.</text>
</comment>
<reference evidence="3 5" key="1">
    <citation type="submission" date="2021-11" db="EMBL/GenBank/DDBJ databases">
        <authorList>
            <person name="Islam A."/>
            <person name="Islam S."/>
            <person name="Flora M.S."/>
            <person name="Rahman M."/>
            <person name="Ziaur R.M."/>
            <person name="Epstein J.H."/>
            <person name="Hassan M."/>
            <person name="Klassen M."/>
            <person name="Woodard K."/>
            <person name="Webb A."/>
            <person name="Webby R.J."/>
            <person name="El Zowalaty M.E."/>
        </authorList>
    </citation>
    <scope>NUCLEOTIDE SEQUENCE</scope>
    <source>
        <strain evidence="4">Pbs1</strain>
        <strain evidence="3">Pbs3</strain>
    </source>
</reference>
<keyword evidence="5" id="KW-1185">Reference proteome</keyword>
<evidence type="ECO:0008006" key="7">
    <source>
        <dbReference type="Google" id="ProtNLM"/>
    </source>
</evidence>
<evidence type="ECO:0000313" key="6">
    <source>
        <dbReference type="Proteomes" id="UP001160483"/>
    </source>
</evidence>
<dbReference type="PANTHER" id="PTHR13102:SF0">
    <property type="entry name" value="NUCLEOLAR PROTEIN 9"/>
    <property type="match status" value="1"/>
</dbReference>
<dbReference type="Proteomes" id="UP001158986">
    <property type="component" value="Unassembled WGS sequence"/>
</dbReference>
<feature type="region of interest" description="Disordered" evidence="2">
    <location>
        <begin position="601"/>
        <end position="636"/>
    </location>
</feature>
<dbReference type="SMART" id="SM00025">
    <property type="entry name" value="Pumilio"/>
    <property type="match status" value="4"/>
</dbReference>
<dbReference type="Proteomes" id="UP001160483">
    <property type="component" value="Unassembled WGS sequence"/>
</dbReference>
<feature type="region of interest" description="Disordered" evidence="2">
    <location>
        <begin position="650"/>
        <end position="672"/>
    </location>
</feature>
<accession>A0AAU9KSK6</accession>
<dbReference type="GO" id="GO:0000056">
    <property type="term" value="P:ribosomal small subunit export from nucleus"/>
    <property type="evidence" value="ECO:0007669"/>
    <property type="project" value="TreeGrafter"/>
</dbReference>
<dbReference type="InterPro" id="IPR040000">
    <property type="entry name" value="NOP9"/>
</dbReference>
<organism evidence="3 6">
    <name type="scientific">Peronospora belbahrii</name>
    <dbReference type="NCBI Taxonomy" id="622444"/>
    <lineage>
        <taxon>Eukaryota</taxon>
        <taxon>Sar</taxon>
        <taxon>Stramenopiles</taxon>
        <taxon>Oomycota</taxon>
        <taxon>Peronosporomycetes</taxon>
        <taxon>Peronosporales</taxon>
        <taxon>Peronosporaceae</taxon>
        <taxon>Peronospora</taxon>
    </lineage>
</organism>
<proteinExistence type="predicted"/>
<dbReference type="InterPro" id="IPR011989">
    <property type="entry name" value="ARM-like"/>
</dbReference>
<evidence type="ECO:0000256" key="1">
    <source>
        <dbReference type="ARBA" id="ARBA00022737"/>
    </source>
</evidence>
<dbReference type="Gene3D" id="1.25.10.10">
    <property type="entry name" value="Leucine-rich Repeat Variant"/>
    <property type="match status" value="3"/>
</dbReference>
<feature type="region of interest" description="Disordered" evidence="2">
    <location>
        <begin position="1"/>
        <end position="20"/>
    </location>
</feature>
<dbReference type="GO" id="GO:0003723">
    <property type="term" value="F:RNA binding"/>
    <property type="evidence" value="ECO:0007669"/>
    <property type="project" value="InterPro"/>
</dbReference>
<dbReference type="Pfam" id="PF22493">
    <property type="entry name" value="PUF_NOP9"/>
    <property type="match status" value="1"/>
</dbReference>
<dbReference type="GO" id="GO:0005730">
    <property type="term" value="C:nucleolus"/>
    <property type="evidence" value="ECO:0007669"/>
    <property type="project" value="TreeGrafter"/>
</dbReference>
<dbReference type="GO" id="GO:0030686">
    <property type="term" value="C:90S preribosome"/>
    <property type="evidence" value="ECO:0007669"/>
    <property type="project" value="TreeGrafter"/>
</dbReference>
<feature type="compositionally biased region" description="Basic residues" evidence="2">
    <location>
        <begin position="609"/>
        <end position="622"/>
    </location>
</feature>
<feature type="compositionally biased region" description="Basic residues" evidence="2">
    <location>
        <begin position="659"/>
        <end position="672"/>
    </location>
</feature>
<dbReference type="EMBL" id="CAKLCB010000104">
    <property type="protein sequence ID" value="CAH0515229.1"/>
    <property type="molecule type" value="Genomic_DNA"/>
</dbReference>
<evidence type="ECO:0000313" key="3">
    <source>
        <dbReference type="EMBL" id="CAH0473582.1"/>
    </source>
</evidence>
<evidence type="ECO:0000256" key="2">
    <source>
        <dbReference type="SAM" id="MobiDB-lite"/>
    </source>
</evidence>
<dbReference type="AlphaFoldDB" id="A0AAU9KSK6"/>
<dbReference type="GO" id="GO:0000480">
    <property type="term" value="P:endonucleolytic cleavage in 5'-ETS of tricistronic rRNA transcript (SSU-rRNA, 5.8S rRNA, LSU-rRNA)"/>
    <property type="evidence" value="ECO:0007669"/>
    <property type="project" value="TreeGrafter"/>
</dbReference>
<protein>
    <recommendedName>
        <fullName evidence="7">Pumilio domain-containing protein NOP9</fullName>
    </recommendedName>
</protein>
<dbReference type="EMBL" id="CAKKTJ010000086">
    <property type="protein sequence ID" value="CAH0473582.1"/>
    <property type="molecule type" value="Genomic_DNA"/>
</dbReference>
<dbReference type="InterPro" id="IPR001313">
    <property type="entry name" value="Pumilio_RNA-bd_rpt"/>
</dbReference>
<dbReference type="SUPFAM" id="SSF48371">
    <property type="entry name" value="ARM repeat"/>
    <property type="match status" value="2"/>
</dbReference>
<dbReference type="GO" id="GO:0000472">
    <property type="term" value="P:endonucleolytic cleavage to generate mature 5'-end of SSU-rRNA from (SSU-rRNA, 5.8S rRNA, LSU-rRNA)"/>
    <property type="evidence" value="ECO:0007669"/>
    <property type="project" value="TreeGrafter"/>
</dbReference>
<evidence type="ECO:0000313" key="5">
    <source>
        <dbReference type="Proteomes" id="UP001158986"/>
    </source>
</evidence>
<dbReference type="GO" id="GO:0030688">
    <property type="term" value="C:preribosome, small subunit precursor"/>
    <property type="evidence" value="ECO:0007669"/>
    <property type="project" value="TreeGrafter"/>
</dbReference>
<gene>
    <name evidence="4" type="ORF">PBS001_LOCUS1947</name>
    <name evidence="3" type="ORF">PBS003_LOCUS466</name>
</gene>
<name>A0AAU9KSK6_9STRA</name>
<dbReference type="PANTHER" id="PTHR13102">
    <property type="entry name" value="NUCLEOLAR PROTEIN 9"/>
    <property type="match status" value="1"/>
</dbReference>
<sequence>MTDQERCEMQDHGHMQRPERLRPRRLERDTLSYLKEVTELLAENSMSTTTTSSTDQDEMELMLWNVLEEVAPRAASATSDRHASEMLETFIPRLNDAQLRYFMYKMMGYMSHLWTNRYSSHVLQYLLSRSSIVIAKEEAEEEEEENNRMKEIPSMSDIIIHMVKEVEKEWITLMNDVSASHVLRSVLAVLAGKPLVLEKRGKKAKHRVVTFTEAIPGKDGSEVTYNVPETFKVLLSELVMVLIKCPTFELQNLLYDQNSGPLIASVLKLAPSKCRRKLAKKILQWEDEDACECGFYDLAANAVTSHVLEALFESASDTFFAKVFERCLRSKMLQLAEHNIANYVVQHAIKLVRTEDLAADVLSELMDSLWTLLTMGRPGVIWRVMEMCVKYKLHQRKMFEALVNAVAKQESKKPEAVRKNFVASLLNLQLSTSATSAKVQLNVMGAKIIEQMQQFEAGEYLTPLYEGILSFNSMQLIALAKDSTGSRCIVEPIWESKELSTAWVRQELYERFVGKFGTLAMDRLGAFSVMKCYEDLPLDKKEAVVHELLTVETQLSGSHFSQLVMNTCHLFEYKKSREKWEALYTKQQKIADLFKDVVESDEAPEGSTRSRKKHKKSKKRRVTQLTGEEAEQRKEEITKSADVAMIMDALRSGVAGKDKKTKKSKKHRAEET</sequence>
<evidence type="ECO:0000313" key="4">
    <source>
        <dbReference type="EMBL" id="CAH0515229.1"/>
    </source>
</evidence>
<keyword evidence="1" id="KW-0677">Repeat</keyword>
<dbReference type="GO" id="GO:0000447">
    <property type="term" value="P:endonucleolytic cleavage in ITS1 to separate SSU-rRNA from 5.8S rRNA and LSU-rRNA from tricistronic rRNA transcript (SSU-rRNA, 5.8S rRNA, LSU-rRNA)"/>
    <property type="evidence" value="ECO:0007669"/>
    <property type="project" value="TreeGrafter"/>
</dbReference>